<dbReference type="InterPro" id="IPR002881">
    <property type="entry name" value="DUF58"/>
</dbReference>
<organism evidence="1 2">
    <name type="scientific">Aliikangiella maris</name>
    <dbReference type="NCBI Taxonomy" id="3162458"/>
    <lineage>
        <taxon>Bacteria</taxon>
        <taxon>Pseudomonadati</taxon>
        <taxon>Pseudomonadota</taxon>
        <taxon>Gammaproteobacteria</taxon>
        <taxon>Oceanospirillales</taxon>
        <taxon>Pleioneaceae</taxon>
        <taxon>Aliikangiella</taxon>
    </lineage>
</organism>
<sequence>MKMTKRGYFLLSIGLLIAIFDGLYRMYLYQIRDSQSVAWIGETWFIWSIILVALFVWAAVSLRNLKGVNVTREIAATLPVNCFSDVALTVNNQSGKALSVQVFEHTPDICIVKNLPAKIKIDHQQYTVVRYQLKAIERGDLIINRCELWVTSDFGLLTRRVYLDCKTHSKIYPNYRSILNYILLATEQKTQLMGIRQRQLRGDGLEFHQLREYRMGDNLRQIDWRATSRLHKLISKDYQQERDQNIIFLLDSGRRMRARDGELSHFDQALNAMLLVASIALRQGDAVGLKIFGGDDSFILPKKGSSTINALLNNVYGLHPTHHASDLVAVAQSLSQQFKKRSLVVIISNARVEDELELKTAVNTLKKHHLVMLANMREQVLMDVLEEPVLQLNDAFRYAQTSIYLAQREKLHQTLIHDGIVAIDSVPGQLAINMVNQYFEIKRSGRL</sequence>
<gene>
    <name evidence="1" type="ORF">ABVT43_17080</name>
</gene>
<evidence type="ECO:0000313" key="2">
    <source>
        <dbReference type="Proteomes" id="UP001548189"/>
    </source>
</evidence>
<dbReference type="Pfam" id="PF01882">
    <property type="entry name" value="DUF58"/>
    <property type="match status" value="1"/>
</dbReference>
<name>A0ABV2BY45_9GAMM</name>
<keyword evidence="2" id="KW-1185">Reference proteome</keyword>
<dbReference type="SUPFAM" id="SSF53300">
    <property type="entry name" value="vWA-like"/>
    <property type="match status" value="1"/>
</dbReference>
<dbReference type="PANTHER" id="PTHR33608:SF3">
    <property type="entry name" value="SLR2013 PROTEIN"/>
    <property type="match status" value="1"/>
</dbReference>
<accession>A0ABV2BY45</accession>
<dbReference type="InterPro" id="IPR036465">
    <property type="entry name" value="vWFA_dom_sf"/>
</dbReference>
<reference evidence="1 2" key="1">
    <citation type="submission" date="2024-06" db="EMBL/GenBank/DDBJ databases">
        <authorList>
            <person name="Li F."/>
        </authorList>
    </citation>
    <scope>NUCLEOTIDE SEQUENCE [LARGE SCALE GENOMIC DNA]</scope>
    <source>
        <strain evidence="1 2">GXAS 311</strain>
    </source>
</reference>
<dbReference type="PANTHER" id="PTHR33608">
    <property type="entry name" value="BLL2464 PROTEIN"/>
    <property type="match status" value="1"/>
</dbReference>
<comment type="caution">
    <text evidence="1">The sequence shown here is derived from an EMBL/GenBank/DDBJ whole genome shotgun (WGS) entry which is preliminary data.</text>
</comment>
<evidence type="ECO:0000313" key="1">
    <source>
        <dbReference type="EMBL" id="MET1256859.1"/>
    </source>
</evidence>
<dbReference type="Gene3D" id="3.40.50.410">
    <property type="entry name" value="von Willebrand factor, type A domain"/>
    <property type="match status" value="1"/>
</dbReference>
<dbReference type="EMBL" id="JBEVCJ010000029">
    <property type="protein sequence ID" value="MET1256859.1"/>
    <property type="molecule type" value="Genomic_DNA"/>
</dbReference>
<proteinExistence type="predicted"/>
<dbReference type="Proteomes" id="UP001548189">
    <property type="component" value="Unassembled WGS sequence"/>
</dbReference>
<protein>
    <submittedName>
        <fullName evidence="1">DUF58 domain-containing protein</fullName>
    </submittedName>
</protein>